<dbReference type="Proteomes" id="UP000541352">
    <property type="component" value="Unassembled WGS sequence"/>
</dbReference>
<feature type="chain" id="PRO_5031367999" description="chitinase" evidence="7">
    <location>
        <begin position="21"/>
        <end position="321"/>
    </location>
</feature>
<dbReference type="SUPFAM" id="SSF51445">
    <property type="entry name" value="(Trans)glycosidases"/>
    <property type="match status" value="1"/>
</dbReference>
<evidence type="ECO:0000259" key="8">
    <source>
        <dbReference type="PROSITE" id="PS51910"/>
    </source>
</evidence>
<evidence type="ECO:0000256" key="6">
    <source>
        <dbReference type="RuleBase" id="RU004453"/>
    </source>
</evidence>
<dbReference type="EMBL" id="JACIBY010000006">
    <property type="protein sequence ID" value="MBB3839163.1"/>
    <property type="molecule type" value="Genomic_DNA"/>
</dbReference>
<feature type="domain" description="GH18" evidence="8">
    <location>
        <begin position="27"/>
        <end position="321"/>
    </location>
</feature>
<name>A0A7W5ZKV6_9BACT</name>
<dbReference type="AlphaFoldDB" id="A0A7W5ZKV6"/>
<protein>
    <recommendedName>
        <fullName evidence="2">chitinase</fullName>
        <ecNumber evidence="2">3.2.1.14</ecNumber>
    </recommendedName>
</protein>
<dbReference type="RefSeq" id="WP_183975203.1">
    <property type="nucleotide sequence ID" value="NZ_JACIBY010000006.1"/>
</dbReference>
<evidence type="ECO:0000256" key="1">
    <source>
        <dbReference type="ARBA" id="ARBA00000822"/>
    </source>
</evidence>
<dbReference type="SMART" id="SM00636">
    <property type="entry name" value="Glyco_18"/>
    <property type="match status" value="1"/>
</dbReference>
<evidence type="ECO:0000256" key="7">
    <source>
        <dbReference type="SAM" id="SignalP"/>
    </source>
</evidence>
<dbReference type="InterPro" id="IPR001579">
    <property type="entry name" value="Glyco_hydro_18_chit_AS"/>
</dbReference>
<comment type="catalytic activity">
    <reaction evidence="1">
        <text>Random endo-hydrolysis of N-acetyl-beta-D-glucosaminide (1-&gt;4)-beta-linkages in chitin and chitodextrins.</text>
        <dbReference type="EC" id="3.2.1.14"/>
    </reaction>
</comment>
<accession>A0A7W5ZKV6</accession>
<dbReference type="GO" id="GO:0008843">
    <property type="term" value="F:endochitinase activity"/>
    <property type="evidence" value="ECO:0007669"/>
    <property type="project" value="UniProtKB-EC"/>
</dbReference>
<dbReference type="GO" id="GO:0008061">
    <property type="term" value="F:chitin binding"/>
    <property type="evidence" value="ECO:0007669"/>
    <property type="project" value="InterPro"/>
</dbReference>
<keyword evidence="10" id="KW-1185">Reference proteome</keyword>
<dbReference type="PANTHER" id="PTHR11177:SF317">
    <property type="entry name" value="CHITINASE 12-RELATED"/>
    <property type="match status" value="1"/>
</dbReference>
<gene>
    <name evidence="9" type="ORF">FHS57_003169</name>
</gene>
<dbReference type="PROSITE" id="PS01095">
    <property type="entry name" value="GH18_1"/>
    <property type="match status" value="1"/>
</dbReference>
<keyword evidence="3 5" id="KW-0378">Hydrolase</keyword>
<dbReference type="InterPro" id="IPR017853">
    <property type="entry name" value="GH"/>
</dbReference>
<dbReference type="InterPro" id="IPR001223">
    <property type="entry name" value="Glyco_hydro18_cat"/>
</dbReference>
<comment type="similarity">
    <text evidence="6">Belongs to the glycosyl hydrolase 18 family.</text>
</comment>
<evidence type="ECO:0000313" key="10">
    <source>
        <dbReference type="Proteomes" id="UP000541352"/>
    </source>
</evidence>
<feature type="signal peptide" evidence="7">
    <location>
        <begin position="1"/>
        <end position="20"/>
    </location>
</feature>
<dbReference type="PROSITE" id="PS51910">
    <property type="entry name" value="GH18_2"/>
    <property type="match status" value="1"/>
</dbReference>
<evidence type="ECO:0000256" key="2">
    <source>
        <dbReference type="ARBA" id="ARBA00012729"/>
    </source>
</evidence>
<sequence length="321" mass="35818">MKIKPFISSALVALSLGVFAQKKSNDFKVIGYYVPNIPAEQIPVDVLTHVNFSFAIPAKTGDSLEPLRNPEALHSLVRYLHKHNIQVFISIGGWGIGDGGGDDTRFHKMAERAEGRHTFVQHVMKFVRTYKVDGVDLDWEYPDEDSPSADHYVALMSELGDALHAQGKKLTAAVISYGKKGYGMKKEALDKMDWVNVMAYDDDYGPNYIRAHSPYSLAVKSLDYWTKERGVSAQKAILGLPFYSKKGMGNYGPDYKGLLKDGASPYDDYWKGAFYNGIHTIELKTKLAKDRGCGGVMIWEISCDTNDEFALLQAIKRGSKK</sequence>
<organism evidence="9 10">
    <name type="scientific">Runella defluvii</name>
    <dbReference type="NCBI Taxonomy" id="370973"/>
    <lineage>
        <taxon>Bacteria</taxon>
        <taxon>Pseudomonadati</taxon>
        <taxon>Bacteroidota</taxon>
        <taxon>Cytophagia</taxon>
        <taxon>Cytophagales</taxon>
        <taxon>Spirosomataceae</taxon>
        <taxon>Runella</taxon>
    </lineage>
</organism>
<dbReference type="GO" id="GO:0005975">
    <property type="term" value="P:carbohydrate metabolic process"/>
    <property type="evidence" value="ECO:0007669"/>
    <property type="project" value="InterPro"/>
</dbReference>
<dbReference type="EC" id="3.2.1.14" evidence="2"/>
<evidence type="ECO:0000256" key="4">
    <source>
        <dbReference type="ARBA" id="ARBA00023295"/>
    </source>
</evidence>
<proteinExistence type="inferred from homology"/>
<keyword evidence="4 5" id="KW-0326">Glycosidase</keyword>
<evidence type="ECO:0000313" key="9">
    <source>
        <dbReference type="EMBL" id="MBB3839163.1"/>
    </source>
</evidence>
<dbReference type="Pfam" id="PF00704">
    <property type="entry name" value="Glyco_hydro_18"/>
    <property type="match status" value="1"/>
</dbReference>
<evidence type="ECO:0000256" key="3">
    <source>
        <dbReference type="ARBA" id="ARBA00022801"/>
    </source>
</evidence>
<dbReference type="InterPro" id="IPR050314">
    <property type="entry name" value="Glycosyl_Hydrlase_18"/>
</dbReference>
<comment type="caution">
    <text evidence="9">The sequence shown here is derived from an EMBL/GenBank/DDBJ whole genome shotgun (WGS) entry which is preliminary data.</text>
</comment>
<evidence type="ECO:0000256" key="5">
    <source>
        <dbReference type="RuleBase" id="RU000489"/>
    </source>
</evidence>
<dbReference type="Gene3D" id="3.20.20.80">
    <property type="entry name" value="Glycosidases"/>
    <property type="match status" value="1"/>
</dbReference>
<keyword evidence="7" id="KW-0732">Signal</keyword>
<dbReference type="Gene3D" id="3.40.5.30">
    <property type="entry name" value="(Trans)glycosidases - domain 2"/>
    <property type="match status" value="1"/>
</dbReference>
<reference evidence="9 10" key="1">
    <citation type="submission" date="2020-08" db="EMBL/GenBank/DDBJ databases">
        <title>Genomic Encyclopedia of Type Strains, Phase IV (KMG-IV): sequencing the most valuable type-strain genomes for metagenomic binning, comparative biology and taxonomic classification.</title>
        <authorList>
            <person name="Goeker M."/>
        </authorList>
    </citation>
    <scope>NUCLEOTIDE SEQUENCE [LARGE SCALE GENOMIC DNA]</scope>
    <source>
        <strain evidence="9 10">DSM 17976</strain>
    </source>
</reference>
<dbReference type="InterPro" id="IPR011583">
    <property type="entry name" value="Chitinase_II/V-like_cat"/>
</dbReference>
<dbReference type="PANTHER" id="PTHR11177">
    <property type="entry name" value="CHITINASE"/>
    <property type="match status" value="1"/>
</dbReference>